<evidence type="ECO:0000259" key="5">
    <source>
        <dbReference type="PROSITE" id="PS50977"/>
    </source>
</evidence>
<evidence type="ECO:0000256" key="1">
    <source>
        <dbReference type="ARBA" id="ARBA00023015"/>
    </source>
</evidence>
<dbReference type="PANTHER" id="PTHR30055:SF234">
    <property type="entry name" value="HTH-TYPE TRANSCRIPTIONAL REGULATOR BETI"/>
    <property type="match status" value="1"/>
</dbReference>
<dbReference type="PANTHER" id="PTHR30055">
    <property type="entry name" value="HTH-TYPE TRANSCRIPTIONAL REGULATOR RUTR"/>
    <property type="match status" value="1"/>
</dbReference>
<protein>
    <submittedName>
        <fullName evidence="6">TetR/AcrR family transcriptional regulator</fullName>
    </submittedName>
</protein>
<dbReference type="GO" id="GO:0003700">
    <property type="term" value="F:DNA-binding transcription factor activity"/>
    <property type="evidence" value="ECO:0007669"/>
    <property type="project" value="TreeGrafter"/>
</dbReference>
<feature type="domain" description="HTH tetR-type" evidence="5">
    <location>
        <begin position="43"/>
        <end position="103"/>
    </location>
</feature>
<dbReference type="RefSeq" id="WP_136853530.1">
    <property type="nucleotide sequence ID" value="NZ_SWCI01000007.1"/>
</dbReference>
<dbReference type="AlphaFoldDB" id="A0A4U1BDN1"/>
<dbReference type="InterPro" id="IPR001647">
    <property type="entry name" value="HTH_TetR"/>
</dbReference>
<feature type="DNA-binding region" description="H-T-H motif" evidence="4">
    <location>
        <begin position="66"/>
        <end position="85"/>
    </location>
</feature>
<dbReference type="SUPFAM" id="SSF46689">
    <property type="entry name" value="Homeodomain-like"/>
    <property type="match status" value="1"/>
</dbReference>
<dbReference type="InterPro" id="IPR023772">
    <property type="entry name" value="DNA-bd_HTH_TetR-type_CS"/>
</dbReference>
<reference evidence="6 7" key="1">
    <citation type="submission" date="2019-04" db="EMBL/GenBank/DDBJ databases">
        <authorList>
            <person name="Hwang J.C."/>
        </authorList>
    </citation>
    <scope>NUCLEOTIDE SEQUENCE [LARGE SCALE GENOMIC DNA]</scope>
    <source>
        <strain evidence="6 7">IMCC35001</strain>
    </source>
</reference>
<organism evidence="6 7">
    <name type="scientific">Ferrimonas sediminicola</name>
    <dbReference type="NCBI Taxonomy" id="2569538"/>
    <lineage>
        <taxon>Bacteria</taxon>
        <taxon>Pseudomonadati</taxon>
        <taxon>Pseudomonadota</taxon>
        <taxon>Gammaproteobacteria</taxon>
        <taxon>Alteromonadales</taxon>
        <taxon>Ferrimonadaceae</taxon>
        <taxon>Ferrimonas</taxon>
    </lineage>
</organism>
<gene>
    <name evidence="6" type="ORF">FCL40_11955</name>
</gene>
<keyword evidence="2 4" id="KW-0238">DNA-binding</keyword>
<dbReference type="OrthoDB" id="9808189at2"/>
<name>A0A4U1BDN1_9GAMM</name>
<proteinExistence type="predicted"/>
<dbReference type="PROSITE" id="PS01081">
    <property type="entry name" value="HTH_TETR_1"/>
    <property type="match status" value="1"/>
</dbReference>
<accession>A0A4U1BDN1</accession>
<dbReference type="GO" id="GO:0000976">
    <property type="term" value="F:transcription cis-regulatory region binding"/>
    <property type="evidence" value="ECO:0007669"/>
    <property type="project" value="TreeGrafter"/>
</dbReference>
<dbReference type="EMBL" id="SWCI01000007">
    <property type="protein sequence ID" value="TKB48419.1"/>
    <property type="molecule type" value="Genomic_DNA"/>
</dbReference>
<dbReference type="Proteomes" id="UP000305674">
    <property type="component" value="Unassembled WGS sequence"/>
</dbReference>
<keyword evidence="7" id="KW-1185">Reference proteome</keyword>
<dbReference type="PRINTS" id="PR00455">
    <property type="entry name" value="HTHTETR"/>
</dbReference>
<keyword evidence="3" id="KW-0804">Transcription</keyword>
<evidence type="ECO:0000256" key="2">
    <source>
        <dbReference type="ARBA" id="ARBA00023125"/>
    </source>
</evidence>
<evidence type="ECO:0000256" key="3">
    <source>
        <dbReference type="ARBA" id="ARBA00023163"/>
    </source>
</evidence>
<comment type="caution">
    <text evidence="6">The sequence shown here is derived from an EMBL/GenBank/DDBJ whole genome shotgun (WGS) entry which is preliminary data.</text>
</comment>
<dbReference type="InterPro" id="IPR009057">
    <property type="entry name" value="Homeodomain-like_sf"/>
</dbReference>
<dbReference type="Gene3D" id="1.10.357.10">
    <property type="entry name" value="Tetracycline Repressor, domain 2"/>
    <property type="match status" value="1"/>
</dbReference>
<keyword evidence="1" id="KW-0805">Transcription regulation</keyword>
<evidence type="ECO:0000256" key="4">
    <source>
        <dbReference type="PROSITE-ProRule" id="PRU00335"/>
    </source>
</evidence>
<evidence type="ECO:0000313" key="7">
    <source>
        <dbReference type="Proteomes" id="UP000305674"/>
    </source>
</evidence>
<dbReference type="PROSITE" id="PS50977">
    <property type="entry name" value="HTH_TETR_2"/>
    <property type="match status" value="1"/>
</dbReference>
<dbReference type="Pfam" id="PF00440">
    <property type="entry name" value="TetR_N"/>
    <property type="match status" value="1"/>
</dbReference>
<evidence type="ECO:0000313" key="6">
    <source>
        <dbReference type="EMBL" id="TKB48419.1"/>
    </source>
</evidence>
<dbReference type="InterPro" id="IPR050109">
    <property type="entry name" value="HTH-type_TetR-like_transc_reg"/>
</dbReference>
<sequence>MSEMAASLSQFQLQLGWQPDRLWHSFREHCLPHLAQKNPIRTEARLEAIIGATFELANLKGFHAMTLRQLSDASGLSLGGLYGYFPSKEALAASIHRFIRVQFEQVLMPMIKDLADGQQLQAICRYHLYLSELMQPWFYFTFMEARHQSEALRREALALSEQVDRELQRGLSLQGQVDQPVIAVGLLKHLLQGWYLRRSHFRKAGIGVDAYTDYLLDRIQILCHGETSNDPTSRA</sequence>